<feature type="transmembrane region" description="Helical" evidence="16">
    <location>
        <begin position="78"/>
        <end position="97"/>
    </location>
</feature>
<evidence type="ECO:0000256" key="15">
    <source>
        <dbReference type="ARBA" id="ARBA00049551"/>
    </source>
</evidence>
<evidence type="ECO:0000313" key="17">
    <source>
        <dbReference type="EMBL" id="QTK22446.1"/>
    </source>
</evidence>
<evidence type="ECO:0000256" key="8">
    <source>
        <dbReference type="ARBA" id="ARBA00022967"/>
    </source>
</evidence>
<feature type="transmembrane region" description="Helical" evidence="16">
    <location>
        <begin position="133"/>
        <end position="154"/>
    </location>
</feature>
<evidence type="ECO:0000256" key="13">
    <source>
        <dbReference type="ARBA" id="ARBA00023136"/>
    </source>
</evidence>
<sequence>MEIILSAMVSTPLMFMMTTHPMSMGFILLIQAIIISMLTGMFSNNFWYSYILILVMVGGMLVLFIYMTSIASNEKFNYSIKTTMALITTSLMALVLIKQYDFMISSAEIIKSQPLLIKNWQLSMSKFFNWPQMMLTMLMMMYLFIALLAIVKIAKSEEGALKSK</sequence>
<organism evidence="17">
    <name type="scientific">Trachys variolaris</name>
    <dbReference type="NCBI Taxonomy" id="2823040"/>
    <lineage>
        <taxon>Eukaryota</taxon>
        <taxon>Metazoa</taxon>
        <taxon>Ecdysozoa</taxon>
        <taxon>Arthropoda</taxon>
        <taxon>Hexapoda</taxon>
        <taxon>Insecta</taxon>
        <taxon>Pterygota</taxon>
        <taxon>Neoptera</taxon>
        <taxon>Endopterygota</taxon>
        <taxon>Coleoptera</taxon>
        <taxon>Polyphaga</taxon>
        <taxon>Elateriformia</taxon>
        <taxon>Buprestoidea</taxon>
        <taxon>Buprestidae</taxon>
        <taxon>Agrilinae</taxon>
        <taxon>Trachys</taxon>
    </lineage>
</organism>
<name>A0A8A6W4I2_9COLE</name>
<comment type="subcellular location">
    <subcellularLocation>
        <location evidence="1">Mitochondrion membrane</location>
        <topology evidence="1">Multi-pass membrane protein</topology>
    </subcellularLocation>
</comment>
<dbReference type="EMBL" id="MN178497">
    <property type="protein sequence ID" value="QTK22446.1"/>
    <property type="molecule type" value="Genomic_DNA"/>
</dbReference>
<evidence type="ECO:0000256" key="11">
    <source>
        <dbReference type="ARBA" id="ARBA00023027"/>
    </source>
</evidence>
<gene>
    <name evidence="17" type="primary">nad6</name>
</gene>
<dbReference type="PANTHER" id="PTHR11435">
    <property type="entry name" value="NADH UBIQUINONE OXIDOREDUCTASE SUBUNIT ND6"/>
    <property type="match status" value="1"/>
</dbReference>
<comment type="catalytic activity">
    <reaction evidence="15">
        <text>a ubiquinone + NADH + 5 H(+)(in) = a ubiquinol + NAD(+) + 4 H(+)(out)</text>
        <dbReference type="Rhea" id="RHEA:29091"/>
        <dbReference type="Rhea" id="RHEA-COMP:9565"/>
        <dbReference type="Rhea" id="RHEA-COMP:9566"/>
        <dbReference type="ChEBI" id="CHEBI:15378"/>
        <dbReference type="ChEBI" id="CHEBI:16389"/>
        <dbReference type="ChEBI" id="CHEBI:17976"/>
        <dbReference type="ChEBI" id="CHEBI:57540"/>
        <dbReference type="ChEBI" id="CHEBI:57945"/>
        <dbReference type="EC" id="7.1.1.2"/>
    </reaction>
</comment>
<keyword evidence="7 16" id="KW-0812">Transmembrane</keyword>
<evidence type="ECO:0000256" key="10">
    <source>
        <dbReference type="ARBA" id="ARBA00022989"/>
    </source>
</evidence>
<evidence type="ECO:0000256" key="6">
    <source>
        <dbReference type="ARBA" id="ARBA00022660"/>
    </source>
</evidence>
<keyword evidence="10 16" id="KW-1133">Transmembrane helix</keyword>
<geneLocation type="mitochondrion" evidence="17"/>
<feature type="transmembrane region" description="Helical" evidence="16">
    <location>
        <begin position="47"/>
        <end position="66"/>
    </location>
</feature>
<evidence type="ECO:0000256" key="2">
    <source>
        <dbReference type="ARBA" id="ARBA00005698"/>
    </source>
</evidence>
<keyword evidence="5" id="KW-0813">Transport</keyword>
<feature type="transmembrane region" description="Helical" evidence="16">
    <location>
        <begin position="21"/>
        <end position="41"/>
    </location>
</feature>
<comment type="similarity">
    <text evidence="2">Belongs to the complex I subunit 6 family.</text>
</comment>
<evidence type="ECO:0000256" key="7">
    <source>
        <dbReference type="ARBA" id="ARBA00022692"/>
    </source>
</evidence>
<dbReference type="PANTHER" id="PTHR11435:SF1">
    <property type="entry name" value="NADH-UBIQUINONE OXIDOREDUCTASE CHAIN 6"/>
    <property type="match status" value="1"/>
</dbReference>
<evidence type="ECO:0000256" key="16">
    <source>
        <dbReference type="SAM" id="Phobius"/>
    </source>
</evidence>
<dbReference type="InterPro" id="IPR050269">
    <property type="entry name" value="ComplexI_Subunit6"/>
</dbReference>
<evidence type="ECO:0000256" key="5">
    <source>
        <dbReference type="ARBA" id="ARBA00022448"/>
    </source>
</evidence>
<reference evidence="17" key="1">
    <citation type="journal article" date="2019" name="Mitochondrial DNA Part B Resour">
        <title>The complete mitochondrial genome of the jewel beetle Trachys variolaris (Coleoptera: Buprestidae).</title>
        <authorList>
            <person name="Cao L."/>
            <person name="Wang X."/>
        </authorList>
    </citation>
    <scope>NUCLEOTIDE SEQUENCE</scope>
</reference>
<evidence type="ECO:0000256" key="4">
    <source>
        <dbReference type="ARBA" id="ARBA00021095"/>
    </source>
</evidence>
<keyword evidence="13 16" id="KW-0472">Membrane</keyword>
<keyword evidence="11" id="KW-0520">NAD</keyword>
<accession>A0A8A6W4I2</accession>
<evidence type="ECO:0000256" key="3">
    <source>
        <dbReference type="ARBA" id="ARBA00012944"/>
    </source>
</evidence>
<dbReference type="GO" id="GO:0008137">
    <property type="term" value="F:NADH dehydrogenase (ubiquinone) activity"/>
    <property type="evidence" value="ECO:0007669"/>
    <property type="project" value="UniProtKB-EC"/>
</dbReference>
<evidence type="ECO:0000256" key="9">
    <source>
        <dbReference type="ARBA" id="ARBA00022982"/>
    </source>
</evidence>
<dbReference type="AlphaFoldDB" id="A0A8A6W4I2"/>
<keyword evidence="6" id="KW-0679">Respiratory chain</keyword>
<evidence type="ECO:0000256" key="14">
    <source>
        <dbReference type="ARBA" id="ARBA00031019"/>
    </source>
</evidence>
<dbReference type="GO" id="GO:0031966">
    <property type="term" value="C:mitochondrial membrane"/>
    <property type="evidence" value="ECO:0007669"/>
    <property type="project" value="UniProtKB-SubCell"/>
</dbReference>
<proteinExistence type="inferred from homology"/>
<evidence type="ECO:0000256" key="1">
    <source>
        <dbReference type="ARBA" id="ARBA00004225"/>
    </source>
</evidence>
<keyword evidence="8" id="KW-1278">Translocase</keyword>
<evidence type="ECO:0000256" key="12">
    <source>
        <dbReference type="ARBA" id="ARBA00023128"/>
    </source>
</evidence>
<keyword evidence="12 17" id="KW-0496">Mitochondrion</keyword>
<protein>
    <recommendedName>
        <fullName evidence="4">NADH-ubiquinone oxidoreductase chain 6</fullName>
        <ecNumber evidence="3">7.1.1.2</ecNumber>
    </recommendedName>
    <alternativeName>
        <fullName evidence="14">NADH dehydrogenase subunit 6</fullName>
    </alternativeName>
</protein>
<dbReference type="EC" id="7.1.1.2" evidence="3"/>
<keyword evidence="9" id="KW-0249">Electron transport</keyword>